<organism evidence="2 3">
    <name type="scientific">Amycolatopsis albispora</name>
    <dbReference type="NCBI Taxonomy" id="1804986"/>
    <lineage>
        <taxon>Bacteria</taxon>
        <taxon>Bacillati</taxon>
        <taxon>Actinomycetota</taxon>
        <taxon>Actinomycetes</taxon>
        <taxon>Pseudonocardiales</taxon>
        <taxon>Pseudonocardiaceae</taxon>
        <taxon>Amycolatopsis</taxon>
    </lineage>
</organism>
<dbReference type="InterPro" id="IPR024775">
    <property type="entry name" value="DinB-like"/>
</dbReference>
<evidence type="ECO:0000313" key="2">
    <source>
        <dbReference type="EMBL" id="AXB47259.1"/>
    </source>
</evidence>
<dbReference type="EMBL" id="CP015163">
    <property type="protein sequence ID" value="AXB47259.1"/>
    <property type="molecule type" value="Genomic_DNA"/>
</dbReference>
<protein>
    <submittedName>
        <fullName evidence="2">Damage-inducible protein DinB</fullName>
    </submittedName>
</protein>
<dbReference type="AlphaFoldDB" id="A0A344LGT5"/>
<accession>A0A344LGT5</accession>
<evidence type="ECO:0000259" key="1">
    <source>
        <dbReference type="Pfam" id="PF12867"/>
    </source>
</evidence>
<dbReference type="SUPFAM" id="SSF109854">
    <property type="entry name" value="DinB/YfiT-like putative metalloenzymes"/>
    <property type="match status" value="1"/>
</dbReference>
<evidence type="ECO:0000313" key="3">
    <source>
        <dbReference type="Proteomes" id="UP000250434"/>
    </source>
</evidence>
<gene>
    <name evidence="2" type="ORF">A4R43_36420</name>
</gene>
<sequence length="171" mass="19517">MPERTELLRWQYELTWSLLELHLAELEPADFTWLPAANHWTMHPDGNGGWVPDWAETEPSPIPVPTLGWVSWHLGWWWSVTLDHLTGRAPRDRTEIAWPGPGQPTVDWLRGLHAEWTTVLERLTDADLDAPAPFPWPDGDRTIAHTIAWVNAELMKNAAEIGHLRLLHAAA</sequence>
<dbReference type="InterPro" id="IPR034660">
    <property type="entry name" value="DinB/YfiT-like"/>
</dbReference>
<dbReference type="Proteomes" id="UP000250434">
    <property type="component" value="Chromosome"/>
</dbReference>
<reference evidence="2 3" key="1">
    <citation type="submission" date="2016-04" db="EMBL/GenBank/DDBJ databases">
        <title>Complete genome sequence and analysis of deep-sea sediment isolate, Amycolatopsis sp. WP1.</title>
        <authorList>
            <person name="Wang H."/>
            <person name="Chen S."/>
            <person name="Wu Q."/>
        </authorList>
    </citation>
    <scope>NUCLEOTIDE SEQUENCE [LARGE SCALE GENOMIC DNA]</scope>
    <source>
        <strain evidence="2 3">WP1</strain>
    </source>
</reference>
<dbReference type="Pfam" id="PF12867">
    <property type="entry name" value="DinB_2"/>
    <property type="match status" value="1"/>
</dbReference>
<keyword evidence="3" id="KW-1185">Reference proteome</keyword>
<feature type="domain" description="DinB-like" evidence="1">
    <location>
        <begin position="11"/>
        <end position="161"/>
    </location>
</feature>
<dbReference type="KEGG" id="aab:A4R43_36420"/>
<proteinExistence type="predicted"/>
<name>A0A344LGT5_9PSEU</name>
<dbReference type="RefSeq" id="WP_236808494.1">
    <property type="nucleotide sequence ID" value="NZ_CP015163.1"/>
</dbReference>